<comment type="caution">
    <text evidence="1">The sequence shown here is derived from an EMBL/GenBank/DDBJ whole genome shotgun (WGS) entry which is preliminary data.</text>
</comment>
<dbReference type="AlphaFoldDB" id="A0A9X1PIJ2"/>
<protein>
    <submittedName>
        <fullName evidence="1">Uncharacterized protein</fullName>
    </submittedName>
</protein>
<keyword evidence="2" id="KW-1185">Reference proteome</keyword>
<dbReference type="Proteomes" id="UP001139000">
    <property type="component" value="Unassembled WGS sequence"/>
</dbReference>
<name>A0A9X1PIJ2_9BACT</name>
<evidence type="ECO:0000313" key="2">
    <source>
        <dbReference type="Proteomes" id="UP001139000"/>
    </source>
</evidence>
<reference evidence="1" key="1">
    <citation type="submission" date="2021-12" db="EMBL/GenBank/DDBJ databases">
        <title>Novel species in genus Dyadobacter.</title>
        <authorList>
            <person name="Ma C."/>
        </authorList>
    </citation>
    <scope>NUCLEOTIDE SEQUENCE</scope>
    <source>
        <strain evidence="1">LJ419</strain>
    </source>
</reference>
<sequence length="85" mass="10239">MALEGYHFIREIEKFNTDSYIPHLGWIATTITTLKIYSRFDSPFFYLHDEVQDRLSEFLTEDPKKLKSKQEYDKVMKAYHIFRGV</sequence>
<gene>
    <name evidence="1" type="ORF">LXM26_07520</name>
</gene>
<dbReference type="EMBL" id="JAJTTC010000001">
    <property type="protein sequence ID" value="MCF0061336.1"/>
    <property type="molecule type" value="Genomic_DNA"/>
</dbReference>
<dbReference type="RefSeq" id="WP_234654565.1">
    <property type="nucleotide sequence ID" value="NZ_CP094997.1"/>
</dbReference>
<evidence type="ECO:0000313" key="1">
    <source>
        <dbReference type="EMBL" id="MCF0061336.1"/>
    </source>
</evidence>
<proteinExistence type="predicted"/>
<organism evidence="1 2">
    <name type="scientific">Dyadobacter chenwenxiniae</name>
    <dbReference type="NCBI Taxonomy" id="2906456"/>
    <lineage>
        <taxon>Bacteria</taxon>
        <taxon>Pseudomonadati</taxon>
        <taxon>Bacteroidota</taxon>
        <taxon>Cytophagia</taxon>
        <taxon>Cytophagales</taxon>
        <taxon>Spirosomataceae</taxon>
        <taxon>Dyadobacter</taxon>
    </lineage>
</organism>
<accession>A0A9X1PIJ2</accession>